<name>A0A553K4C8_9ACTN</name>
<evidence type="ECO:0000256" key="7">
    <source>
        <dbReference type="SAM" id="SignalP"/>
    </source>
</evidence>
<dbReference type="PROSITE" id="PS51257">
    <property type="entry name" value="PROKAR_LIPOPROTEIN"/>
    <property type="match status" value="1"/>
</dbReference>
<keyword evidence="3 5" id="KW-0697">Rotamase</keyword>
<feature type="chain" id="PRO_5038646036" description="peptidylprolyl isomerase" evidence="7">
    <location>
        <begin position="21"/>
        <end position="361"/>
    </location>
</feature>
<feature type="compositionally biased region" description="Low complexity" evidence="6">
    <location>
        <begin position="30"/>
        <end position="52"/>
    </location>
</feature>
<dbReference type="PANTHER" id="PTHR45779">
    <property type="entry name" value="PEPTIDYLPROLYL ISOMERASE"/>
    <property type="match status" value="1"/>
</dbReference>
<dbReference type="SUPFAM" id="SSF54534">
    <property type="entry name" value="FKBP-like"/>
    <property type="match status" value="1"/>
</dbReference>
<gene>
    <name evidence="9" type="ORF">FOJ82_01185</name>
</gene>
<evidence type="ECO:0000313" key="9">
    <source>
        <dbReference type="EMBL" id="TRY19547.1"/>
    </source>
</evidence>
<protein>
    <recommendedName>
        <fullName evidence="2 5">peptidylprolyl isomerase</fullName>
        <ecNumber evidence="2 5">5.2.1.8</ecNumber>
    </recommendedName>
</protein>
<organism evidence="9 10">
    <name type="scientific">Tessaracoccus rhinocerotis</name>
    <dbReference type="NCBI Taxonomy" id="1689449"/>
    <lineage>
        <taxon>Bacteria</taxon>
        <taxon>Bacillati</taxon>
        <taxon>Actinomycetota</taxon>
        <taxon>Actinomycetes</taxon>
        <taxon>Propionibacteriales</taxon>
        <taxon>Propionibacteriaceae</taxon>
        <taxon>Tessaracoccus</taxon>
    </lineage>
</organism>
<dbReference type="InterPro" id="IPR044609">
    <property type="entry name" value="FKBP2/11"/>
</dbReference>
<dbReference type="PANTHER" id="PTHR45779:SF7">
    <property type="entry name" value="PEPTIDYLPROLYL ISOMERASE"/>
    <property type="match status" value="1"/>
</dbReference>
<keyword evidence="7" id="KW-0732">Signal</keyword>
<comment type="catalytic activity">
    <reaction evidence="1 5">
        <text>[protein]-peptidylproline (omega=180) = [protein]-peptidylproline (omega=0)</text>
        <dbReference type="Rhea" id="RHEA:16237"/>
        <dbReference type="Rhea" id="RHEA-COMP:10747"/>
        <dbReference type="Rhea" id="RHEA-COMP:10748"/>
        <dbReference type="ChEBI" id="CHEBI:83833"/>
        <dbReference type="ChEBI" id="CHEBI:83834"/>
        <dbReference type="EC" id="5.2.1.8"/>
    </reaction>
</comment>
<dbReference type="AlphaFoldDB" id="A0A553K4C8"/>
<keyword evidence="10" id="KW-1185">Reference proteome</keyword>
<dbReference type="RefSeq" id="WP_143936633.1">
    <property type="nucleotide sequence ID" value="NZ_VKKG01000001.1"/>
</dbReference>
<keyword evidence="4 5" id="KW-0413">Isomerase</keyword>
<reference evidence="9 10" key="1">
    <citation type="submission" date="2019-07" db="EMBL/GenBank/DDBJ databases">
        <authorList>
            <person name="Zhou L.-Y."/>
        </authorList>
    </citation>
    <scope>NUCLEOTIDE SEQUENCE [LARGE SCALE GENOMIC DNA]</scope>
    <source>
        <strain evidence="9 10">YIM 101269</strain>
    </source>
</reference>
<feature type="region of interest" description="Disordered" evidence="6">
    <location>
        <begin position="25"/>
        <end position="73"/>
    </location>
</feature>
<dbReference type="PROSITE" id="PS50059">
    <property type="entry name" value="FKBP_PPIASE"/>
    <property type="match status" value="1"/>
</dbReference>
<dbReference type="Proteomes" id="UP000317638">
    <property type="component" value="Unassembled WGS sequence"/>
</dbReference>
<evidence type="ECO:0000256" key="6">
    <source>
        <dbReference type="SAM" id="MobiDB-lite"/>
    </source>
</evidence>
<evidence type="ECO:0000256" key="1">
    <source>
        <dbReference type="ARBA" id="ARBA00000971"/>
    </source>
</evidence>
<evidence type="ECO:0000256" key="2">
    <source>
        <dbReference type="ARBA" id="ARBA00013194"/>
    </source>
</evidence>
<accession>A0A553K4C8</accession>
<dbReference type="InterPro" id="IPR046357">
    <property type="entry name" value="PPIase_dom_sf"/>
</dbReference>
<evidence type="ECO:0000256" key="5">
    <source>
        <dbReference type="PROSITE-ProRule" id="PRU00277"/>
    </source>
</evidence>
<dbReference type="OrthoDB" id="25996at2"/>
<evidence type="ECO:0000259" key="8">
    <source>
        <dbReference type="PROSITE" id="PS50059"/>
    </source>
</evidence>
<evidence type="ECO:0000256" key="3">
    <source>
        <dbReference type="ARBA" id="ARBA00023110"/>
    </source>
</evidence>
<feature type="signal peptide" evidence="7">
    <location>
        <begin position="1"/>
        <end position="20"/>
    </location>
</feature>
<evidence type="ECO:0000313" key="10">
    <source>
        <dbReference type="Proteomes" id="UP000317638"/>
    </source>
</evidence>
<proteinExistence type="predicted"/>
<dbReference type="EC" id="5.2.1.8" evidence="2 5"/>
<sequence length="361" mass="36613">MKLPARNLAALCAVAGLLVAGCSSPDATQTDAASEATAPATTPAADTATTEAPVPESGGTCDATMGEGEADTTADAEASLAALEAVTISDDAAPTVTFDAPMSIGQEAVRVASDGDGEDLADGHLVTFNYLVCDTVTGEKLYSTWGLTAEEDAPETYVLSVANFGESLAATMDGVSTGAKLLWAQPGLTAEESSTGQAVNGFLYAMTITGSQAVADSATGADVPVTDESLPVVEIVDGKPAITVPESFTDPTELVVQPLVQGEGATVEAGQTVLVKYSGWLTDGTPFDSSWEREAPNDVFTFQAGTGGVIQGWDQGVLGQQVGSRLLLVVPSEMGYGATGSGDTIPPDATLVFVVDILAAY</sequence>
<dbReference type="GO" id="GO:0003755">
    <property type="term" value="F:peptidyl-prolyl cis-trans isomerase activity"/>
    <property type="evidence" value="ECO:0007669"/>
    <property type="project" value="UniProtKB-KW"/>
</dbReference>
<feature type="domain" description="PPIase FKBP-type" evidence="8">
    <location>
        <begin position="270"/>
        <end position="361"/>
    </location>
</feature>
<dbReference type="InterPro" id="IPR001179">
    <property type="entry name" value="PPIase_FKBP_dom"/>
</dbReference>
<evidence type="ECO:0000256" key="4">
    <source>
        <dbReference type="ARBA" id="ARBA00023235"/>
    </source>
</evidence>
<comment type="caution">
    <text evidence="9">The sequence shown here is derived from an EMBL/GenBank/DDBJ whole genome shotgun (WGS) entry which is preliminary data.</text>
</comment>
<dbReference type="Pfam" id="PF00254">
    <property type="entry name" value="FKBP_C"/>
    <property type="match status" value="1"/>
</dbReference>
<dbReference type="EMBL" id="VKKG01000001">
    <property type="protein sequence ID" value="TRY19547.1"/>
    <property type="molecule type" value="Genomic_DNA"/>
</dbReference>
<dbReference type="Gene3D" id="3.10.50.40">
    <property type="match status" value="1"/>
</dbReference>